<dbReference type="PROSITE" id="PS50222">
    <property type="entry name" value="EF_HAND_2"/>
    <property type="match status" value="1"/>
</dbReference>
<keyword evidence="1" id="KW-0812">Transmembrane</keyword>
<comment type="caution">
    <text evidence="3">The sequence shown here is derived from an EMBL/GenBank/DDBJ whole genome shotgun (WGS) entry which is preliminary data.</text>
</comment>
<dbReference type="GO" id="GO:0005509">
    <property type="term" value="F:calcium ion binding"/>
    <property type="evidence" value="ECO:0007669"/>
    <property type="project" value="InterPro"/>
</dbReference>
<evidence type="ECO:0000256" key="1">
    <source>
        <dbReference type="SAM" id="Phobius"/>
    </source>
</evidence>
<keyword evidence="1" id="KW-1133">Transmembrane helix</keyword>
<sequence>MKKSRISQILGLLACGFGPVWMGTGVHALPFAFGSSKQHPKHQQPKPTTDNFDLAKAASSMTTEIANSITKSRIDRFVDKLFDNTDADHDGTISFPEAYEGVLKFYIKLNQRAPIPPPSREKVLLLYKQVDKAHSNKLNRDEYGRLLRRTVRRAFTRLAAHKAVTIVGAPLLAELITRKLTSRKEWLQQIATWIIPLQFQDKLIPIITSKGFHQALWTTILVATLGNFCLSVVNFFLDLSLSKPSSDVS</sequence>
<keyword evidence="1" id="KW-0472">Membrane</keyword>
<dbReference type="EMBL" id="JAGRRH010000017">
    <property type="protein sequence ID" value="KAG7353169.1"/>
    <property type="molecule type" value="Genomic_DNA"/>
</dbReference>
<accession>A0A9K3L115</accession>
<proteinExistence type="predicted"/>
<name>A0A9K3L115_9STRA</name>
<keyword evidence="4" id="KW-1185">Reference proteome</keyword>
<evidence type="ECO:0000259" key="2">
    <source>
        <dbReference type="PROSITE" id="PS50222"/>
    </source>
</evidence>
<feature type="domain" description="EF-hand" evidence="2">
    <location>
        <begin position="73"/>
        <end position="108"/>
    </location>
</feature>
<protein>
    <recommendedName>
        <fullName evidence="2">EF-hand domain-containing protein</fullName>
    </recommendedName>
</protein>
<organism evidence="3 4">
    <name type="scientific">Nitzschia inconspicua</name>
    <dbReference type="NCBI Taxonomy" id="303405"/>
    <lineage>
        <taxon>Eukaryota</taxon>
        <taxon>Sar</taxon>
        <taxon>Stramenopiles</taxon>
        <taxon>Ochrophyta</taxon>
        <taxon>Bacillariophyta</taxon>
        <taxon>Bacillariophyceae</taxon>
        <taxon>Bacillariophycidae</taxon>
        <taxon>Bacillariales</taxon>
        <taxon>Bacillariaceae</taxon>
        <taxon>Nitzschia</taxon>
    </lineage>
</organism>
<dbReference type="Proteomes" id="UP000693970">
    <property type="component" value="Unassembled WGS sequence"/>
</dbReference>
<reference evidence="3" key="1">
    <citation type="journal article" date="2021" name="Sci. Rep.">
        <title>Diploid genomic architecture of Nitzschia inconspicua, an elite biomass production diatom.</title>
        <authorList>
            <person name="Oliver A."/>
            <person name="Podell S."/>
            <person name="Pinowska A."/>
            <person name="Traller J.C."/>
            <person name="Smith S.R."/>
            <person name="McClure R."/>
            <person name="Beliaev A."/>
            <person name="Bohutskyi P."/>
            <person name="Hill E.A."/>
            <person name="Rabines A."/>
            <person name="Zheng H."/>
            <person name="Allen L.Z."/>
            <person name="Kuo A."/>
            <person name="Grigoriev I.V."/>
            <person name="Allen A.E."/>
            <person name="Hazlebeck D."/>
            <person name="Allen E.E."/>
        </authorList>
    </citation>
    <scope>NUCLEOTIDE SEQUENCE</scope>
    <source>
        <strain evidence="3">Hildebrandi</strain>
    </source>
</reference>
<reference evidence="3" key="2">
    <citation type="submission" date="2021-04" db="EMBL/GenBank/DDBJ databases">
        <authorList>
            <person name="Podell S."/>
        </authorList>
    </citation>
    <scope>NUCLEOTIDE SEQUENCE</scope>
    <source>
        <strain evidence="3">Hildebrandi</strain>
    </source>
</reference>
<evidence type="ECO:0000313" key="3">
    <source>
        <dbReference type="EMBL" id="KAG7353169.1"/>
    </source>
</evidence>
<dbReference type="InterPro" id="IPR002048">
    <property type="entry name" value="EF_hand_dom"/>
</dbReference>
<feature type="transmembrane region" description="Helical" evidence="1">
    <location>
        <begin position="215"/>
        <end position="237"/>
    </location>
</feature>
<dbReference type="AlphaFoldDB" id="A0A9K3L115"/>
<gene>
    <name evidence="3" type="ORF">IV203_009217</name>
</gene>
<evidence type="ECO:0000313" key="4">
    <source>
        <dbReference type="Proteomes" id="UP000693970"/>
    </source>
</evidence>
<dbReference type="OrthoDB" id="47513at2759"/>